<name>A0A0L0QSD0_VIRPA</name>
<keyword evidence="4" id="KW-0436">Ligase</keyword>
<dbReference type="RefSeq" id="WP_050350916.1">
    <property type="nucleotide sequence ID" value="NZ_CP073011.1"/>
</dbReference>
<dbReference type="InterPro" id="IPR012310">
    <property type="entry name" value="DNA_ligase_ATP-dep_cent"/>
</dbReference>
<dbReference type="NCBIfam" id="TIGR02776">
    <property type="entry name" value="NHEJ_ligase_prk"/>
    <property type="match status" value="1"/>
</dbReference>
<proteinExistence type="inferred from homology"/>
<dbReference type="Gene3D" id="3.30.1490.70">
    <property type="match status" value="1"/>
</dbReference>
<dbReference type="Pfam" id="PF01068">
    <property type="entry name" value="DNA_ligase_A_M"/>
    <property type="match status" value="1"/>
</dbReference>
<dbReference type="Gene3D" id="3.30.470.30">
    <property type="entry name" value="DNA ligase/mRNA capping enzyme"/>
    <property type="match status" value="1"/>
</dbReference>
<feature type="domain" description="ATP-dependent DNA ligase family profile" evidence="3">
    <location>
        <begin position="106"/>
        <end position="199"/>
    </location>
</feature>
<organism evidence="4 5">
    <name type="scientific">Virgibacillus pantothenticus</name>
    <dbReference type="NCBI Taxonomy" id="1473"/>
    <lineage>
        <taxon>Bacteria</taxon>
        <taxon>Bacillati</taxon>
        <taxon>Bacillota</taxon>
        <taxon>Bacilli</taxon>
        <taxon>Bacillales</taxon>
        <taxon>Bacillaceae</taxon>
        <taxon>Virgibacillus</taxon>
    </lineage>
</organism>
<evidence type="ECO:0000256" key="1">
    <source>
        <dbReference type="ARBA" id="ARBA00049981"/>
    </source>
</evidence>
<dbReference type="GO" id="GO:0006281">
    <property type="term" value="P:DNA repair"/>
    <property type="evidence" value="ECO:0007669"/>
    <property type="project" value="InterPro"/>
</dbReference>
<dbReference type="PANTHER" id="PTHR42705">
    <property type="entry name" value="BIFUNCTIONAL NON-HOMOLOGOUS END JOINING PROTEIN LIGD"/>
    <property type="match status" value="1"/>
</dbReference>
<dbReference type="InterPro" id="IPR014145">
    <property type="entry name" value="LigD_pol_dom"/>
</dbReference>
<dbReference type="GeneID" id="66872760"/>
<keyword evidence="5" id="KW-1185">Reference proteome</keyword>
<dbReference type="SUPFAM" id="SSF56091">
    <property type="entry name" value="DNA ligase/mRNA capping enzyme, catalytic domain"/>
    <property type="match status" value="1"/>
</dbReference>
<protein>
    <submittedName>
        <fullName evidence="4">ATP-dependent DNA ligase</fullName>
    </submittedName>
</protein>
<dbReference type="Gene3D" id="3.90.920.10">
    <property type="entry name" value="DNA primase, PRIM domain"/>
    <property type="match status" value="1"/>
</dbReference>
<dbReference type="InterPro" id="IPR014143">
    <property type="entry name" value="NHEJ_ligase_prk"/>
</dbReference>
<gene>
    <name evidence="4" type="ORF">AFK71_07445</name>
</gene>
<dbReference type="GO" id="GO:0005524">
    <property type="term" value="F:ATP binding"/>
    <property type="evidence" value="ECO:0007669"/>
    <property type="project" value="InterPro"/>
</dbReference>
<dbReference type="PATRIC" id="fig|1473.5.peg.4521"/>
<dbReference type="Proteomes" id="UP000036780">
    <property type="component" value="Unassembled WGS sequence"/>
</dbReference>
<evidence type="ECO:0000313" key="5">
    <source>
        <dbReference type="Proteomes" id="UP000036780"/>
    </source>
</evidence>
<evidence type="ECO:0000259" key="3">
    <source>
        <dbReference type="PROSITE" id="PS50160"/>
    </source>
</evidence>
<dbReference type="GO" id="GO:0006310">
    <property type="term" value="P:DNA recombination"/>
    <property type="evidence" value="ECO:0007669"/>
    <property type="project" value="InterPro"/>
</dbReference>
<dbReference type="PROSITE" id="PS00333">
    <property type="entry name" value="DNA_LIGASE_A2"/>
    <property type="match status" value="1"/>
</dbReference>
<comment type="caution">
    <text evidence="4">The sequence shown here is derived from an EMBL/GenBank/DDBJ whole genome shotgun (WGS) entry which is preliminary data.</text>
</comment>
<accession>A0A0L0QSD0</accession>
<evidence type="ECO:0000256" key="2">
    <source>
        <dbReference type="ARBA" id="ARBA00049990"/>
    </source>
</evidence>
<comment type="similarity">
    <text evidence="1">In the C-terminal section; belongs to the ATP-dependent DNA ligase family.</text>
</comment>
<dbReference type="PANTHER" id="PTHR42705:SF2">
    <property type="entry name" value="BIFUNCTIONAL NON-HOMOLOGOUS END JOINING PROTEIN LIGD"/>
    <property type="match status" value="1"/>
</dbReference>
<dbReference type="Pfam" id="PF21686">
    <property type="entry name" value="LigD_Prim-Pol"/>
    <property type="match status" value="1"/>
</dbReference>
<sequence>MHVMKPIPSVDIPRGKEWLYEVKYDGYRCTLQWTKELIQLRSKNNTNLSKQFPEIIQACLQLQEQVESHLPLTMDGELVILNQLYQANFEWVQKRARLQATSSIETASNQRSASFMVFDILQHQGESLLSIDLEKRKEYLQLLFTTYPFSQELIYVPSYKNPDQLWKEIFIHLGEGMIAKRKNSLYKQGNNHQDWYKIKNWRSLSGFLTALDINNDYFQVSVYKHNQIVSIGKCKHGLDSKEMDILRQLFQTKGELKSNTYILPPAICTAIHSLDLYKQELREPAFKQILPHARPEELTWEKLQLDQAMFPTEVEITNLNKVFWSKPGYTKADLLLYIRQIAPYMLTFFKRRALTIIRAPDGIDKEHFFQKHLPTYAPAFMPRHEHKGKHSIVCETLNDLIWLTNHGTVEFHTPFQTIATNTPEEIVFDLDPPSRDRFSLAIKAALNMKYLFDELQLISFVKTSGNKGLQVYIPIPSGSMTYEDTALFTQTIAFTLEGTFPALFTTERFKHKRNDKLYIDYVQHGKGKTIIAPYSPRKTSEGTVAMPLFWNEVTDDLTPQNFTIKNVVELVKERGCPWQSYEAVKKSQNLEEVLTFLQDHHR</sequence>
<dbReference type="PROSITE" id="PS50160">
    <property type="entry name" value="DNA_LIGASE_A3"/>
    <property type="match status" value="1"/>
</dbReference>
<evidence type="ECO:0000313" key="4">
    <source>
        <dbReference type="EMBL" id="KNE21484.1"/>
    </source>
</evidence>
<comment type="similarity">
    <text evidence="2">In the N-terminal section; belongs to the LigD polymerase family.</text>
</comment>
<dbReference type="OrthoDB" id="9802472at2"/>
<dbReference type="EMBL" id="LGTO01000005">
    <property type="protein sequence ID" value="KNE21484.1"/>
    <property type="molecule type" value="Genomic_DNA"/>
</dbReference>
<dbReference type="AlphaFoldDB" id="A0A0L0QSD0"/>
<reference evidence="5" key="1">
    <citation type="submission" date="2015-07" db="EMBL/GenBank/DDBJ databases">
        <title>Fjat-10053 dsm26.</title>
        <authorList>
            <person name="Liu B."/>
            <person name="Wang J."/>
            <person name="Zhu Y."/>
            <person name="Liu G."/>
            <person name="Chen Q."/>
            <person name="Chen Z."/>
            <person name="Lan J."/>
            <person name="Che J."/>
            <person name="Ge C."/>
            <person name="Shi H."/>
            <person name="Pan Z."/>
            <person name="Liu X."/>
        </authorList>
    </citation>
    <scope>NUCLEOTIDE SEQUENCE [LARGE SCALE GENOMIC DNA]</scope>
    <source>
        <strain evidence="5">DSM 26</strain>
    </source>
</reference>
<dbReference type="InterPro" id="IPR052171">
    <property type="entry name" value="NHEJ_LigD"/>
</dbReference>
<dbReference type="GO" id="GO:0003910">
    <property type="term" value="F:DNA ligase (ATP) activity"/>
    <property type="evidence" value="ECO:0007669"/>
    <property type="project" value="InterPro"/>
</dbReference>
<dbReference type="InterPro" id="IPR016059">
    <property type="entry name" value="DNA_ligase_ATP-dep_CS"/>
</dbReference>
<dbReference type="NCBIfam" id="TIGR02778">
    <property type="entry name" value="ligD_pol"/>
    <property type="match status" value="1"/>
</dbReference>